<evidence type="ECO:0000313" key="2">
    <source>
        <dbReference type="Proteomes" id="UP000187181"/>
    </source>
</evidence>
<dbReference type="RefSeq" id="WP_076665994.1">
    <property type="nucleotide sequence ID" value="NZ_FTPP01000001.1"/>
</dbReference>
<accession>A0A1R3WJ87</accession>
<dbReference type="Proteomes" id="UP000187181">
    <property type="component" value="Unassembled WGS sequence"/>
</dbReference>
<dbReference type="OrthoDB" id="850171at2"/>
<organism evidence="1 2">
    <name type="scientific">Pontibacter indicus</name>
    <dbReference type="NCBI Taxonomy" id="1317125"/>
    <lineage>
        <taxon>Bacteria</taxon>
        <taxon>Pseudomonadati</taxon>
        <taxon>Bacteroidota</taxon>
        <taxon>Cytophagia</taxon>
        <taxon>Cytophagales</taxon>
        <taxon>Hymenobacteraceae</taxon>
        <taxon>Pontibacter</taxon>
    </lineage>
</organism>
<evidence type="ECO:0000313" key="1">
    <source>
        <dbReference type="EMBL" id="SIT78159.1"/>
    </source>
</evidence>
<name>A0A1R3WJ87_9BACT</name>
<reference evidence="2" key="1">
    <citation type="submission" date="2017-01" db="EMBL/GenBank/DDBJ databases">
        <authorList>
            <person name="Varghese N."/>
            <person name="Submissions S."/>
        </authorList>
    </citation>
    <scope>NUCLEOTIDE SEQUENCE [LARGE SCALE GENOMIC DNA]</scope>
    <source>
        <strain evidence="2">LP100</strain>
    </source>
</reference>
<gene>
    <name evidence="1" type="ORF">SAMN05444128_0594</name>
</gene>
<dbReference type="AlphaFoldDB" id="A0A1R3WJ87"/>
<sequence length="235" mass="27271">MNVPEAIKTTLRFRQVPMTIHQIAYFICFNRLHRAAPGFDAMVQAVEEAVYQNPGSFNVTDDLVHMCHWRKEEQRVVEHIFSTVGQAIGLFREITLSKDCCNNLVLALLLYKRLSDIERSQQLGAPIVPYLWKFDRVTNDTMLSELSARVYEVMDYVERTDERLADAFLFGKEELNHMNETSQLRKLQEVMRLLATLQLDEEHVPTPLFQAIFSQLFWNNVKFTSKSLAGDVELI</sequence>
<proteinExistence type="predicted"/>
<protein>
    <submittedName>
        <fullName evidence="1">Uncharacterized protein</fullName>
    </submittedName>
</protein>
<dbReference type="EMBL" id="FTPP01000001">
    <property type="protein sequence ID" value="SIT78159.1"/>
    <property type="molecule type" value="Genomic_DNA"/>
</dbReference>
<keyword evidence="2" id="KW-1185">Reference proteome</keyword>